<evidence type="ECO:0008006" key="3">
    <source>
        <dbReference type="Google" id="ProtNLM"/>
    </source>
</evidence>
<sequence>MAVACFTLALCFRTLDSLVCPLWPLGLHFLWHLTNGVVLYLCVQAYLDRVSSDTFK</sequence>
<reference evidence="2" key="1">
    <citation type="journal article" date="2019" name="Int. J. Syst. Evol. Microbiol.">
        <title>The Global Catalogue of Microorganisms (GCM) 10K type strain sequencing project: providing services to taxonomists for standard genome sequencing and annotation.</title>
        <authorList>
            <consortium name="The Broad Institute Genomics Platform"/>
            <consortium name="The Broad Institute Genome Sequencing Center for Infectious Disease"/>
            <person name="Wu L."/>
            <person name="Ma J."/>
        </authorList>
    </citation>
    <scope>NUCLEOTIDE SEQUENCE [LARGE SCALE GENOMIC DNA]</scope>
    <source>
        <strain evidence="2">JCM 19134</strain>
    </source>
</reference>
<dbReference type="EMBL" id="BAABLX010000016">
    <property type="protein sequence ID" value="GAA4942104.1"/>
    <property type="molecule type" value="Genomic_DNA"/>
</dbReference>
<dbReference type="Proteomes" id="UP001409585">
    <property type="component" value="Unassembled WGS sequence"/>
</dbReference>
<name>A0AAV3U1Z4_9ALTE</name>
<keyword evidence="2" id="KW-1185">Reference proteome</keyword>
<dbReference type="AlphaFoldDB" id="A0AAV3U1Z4"/>
<evidence type="ECO:0000313" key="2">
    <source>
        <dbReference type="Proteomes" id="UP001409585"/>
    </source>
</evidence>
<organism evidence="1 2">
    <name type="scientific">Halioxenophilus aromaticivorans</name>
    <dbReference type="NCBI Taxonomy" id="1306992"/>
    <lineage>
        <taxon>Bacteria</taxon>
        <taxon>Pseudomonadati</taxon>
        <taxon>Pseudomonadota</taxon>
        <taxon>Gammaproteobacteria</taxon>
        <taxon>Alteromonadales</taxon>
        <taxon>Alteromonadaceae</taxon>
        <taxon>Halioxenophilus</taxon>
    </lineage>
</organism>
<proteinExistence type="predicted"/>
<protein>
    <recommendedName>
        <fullName evidence="3">Ceramidase</fullName>
    </recommendedName>
</protein>
<evidence type="ECO:0000313" key="1">
    <source>
        <dbReference type="EMBL" id="GAA4942104.1"/>
    </source>
</evidence>
<accession>A0AAV3U1Z4</accession>
<comment type="caution">
    <text evidence="1">The sequence shown here is derived from an EMBL/GenBank/DDBJ whole genome shotgun (WGS) entry which is preliminary data.</text>
</comment>
<gene>
    <name evidence="1" type="ORF">GCM10025791_20620</name>
</gene>